<feature type="transmembrane region" description="Helical" evidence="3">
    <location>
        <begin position="560"/>
        <end position="581"/>
    </location>
</feature>
<evidence type="ECO:0000313" key="5">
    <source>
        <dbReference type="Proteomes" id="UP001197974"/>
    </source>
</evidence>
<comment type="pathway">
    <text evidence="2">Pyrimidine metabolism; UMP biosynthesis via de novo pathway.</text>
</comment>
<dbReference type="PANTHER" id="PTHR48109">
    <property type="entry name" value="DIHYDROOROTATE DEHYDROGENASE (QUINONE), MITOCHONDRIAL-RELATED"/>
    <property type="match status" value="1"/>
</dbReference>
<feature type="transmembrane region" description="Helical" evidence="3">
    <location>
        <begin position="346"/>
        <end position="365"/>
    </location>
</feature>
<organism evidence="4 5">
    <name type="scientific">Bacillus carboniphilus</name>
    <dbReference type="NCBI Taxonomy" id="86663"/>
    <lineage>
        <taxon>Bacteria</taxon>
        <taxon>Bacillati</taxon>
        <taxon>Bacillota</taxon>
        <taxon>Bacilli</taxon>
        <taxon>Bacillales</taxon>
        <taxon>Bacillaceae</taxon>
        <taxon>Bacillus</taxon>
    </lineage>
</organism>
<feature type="transmembrane region" description="Helical" evidence="3">
    <location>
        <begin position="529"/>
        <end position="548"/>
    </location>
</feature>
<feature type="transmembrane region" description="Helical" evidence="3">
    <location>
        <begin position="502"/>
        <end position="523"/>
    </location>
</feature>
<dbReference type="Gene3D" id="3.20.20.70">
    <property type="entry name" value="Aldolase class I"/>
    <property type="match status" value="2"/>
</dbReference>
<reference evidence="4 5" key="1">
    <citation type="submission" date="2023-06" db="EMBL/GenBank/DDBJ databases">
        <title>Five Gram-positive bacteria isolated from mangrove sediments in Shenzhen, Guangdong, China.</title>
        <authorList>
            <person name="Yu S."/>
            <person name="Zheng W."/>
            <person name="Huang Y."/>
        </authorList>
    </citation>
    <scope>NUCLEOTIDE SEQUENCE [LARGE SCALE GENOMIC DNA]</scope>
    <source>
        <strain evidence="4 5">SaN35-3</strain>
    </source>
</reference>
<keyword evidence="3" id="KW-0472">Membrane</keyword>
<comment type="cofactor">
    <cofactor evidence="1">
        <name>FMN</name>
        <dbReference type="ChEBI" id="CHEBI:58210"/>
    </cofactor>
</comment>
<dbReference type="EMBL" id="CP129013">
    <property type="protein sequence ID" value="WLR42110.1"/>
    <property type="molecule type" value="Genomic_DNA"/>
</dbReference>
<dbReference type="InterPro" id="IPR013785">
    <property type="entry name" value="Aldolase_TIM"/>
</dbReference>
<proteinExistence type="predicted"/>
<feature type="transmembrane region" description="Helical" evidence="3">
    <location>
        <begin position="400"/>
        <end position="417"/>
    </location>
</feature>
<accession>A0ABY9JWW0</accession>
<dbReference type="InterPro" id="IPR050074">
    <property type="entry name" value="DHO_dehydrogenase"/>
</dbReference>
<dbReference type="SUPFAM" id="SSF51395">
    <property type="entry name" value="FMN-linked oxidoreductases"/>
    <property type="match status" value="1"/>
</dbReference>
<dbReference type="RefSeq" id="WP_226540554.1">
    <property type="nucleotide sequence ID" value="NZ_CP129013.1"/>
</dbReference>
<sequence>MPDWSYHILFKPFLSKMSSLTSREFIHRGMNTVASLPGGSHIINFLGREECSPLLKKTKDQIVFSNPIGISGSLDPQLTGTKAFTNLGFGFIEIGPVTVEKREGNATAIDFKKQTIDFLEKFESIGLEATKRKLQNIEFKQPLFIRLKGTSEEKQWMIQELEEFASAFVVEDKDVERLHTKKPIYLAIHIDQASMEGIKEYEGIILEDEYDPQRYVKVISDLRETGYDKTIMTVGAVKEPQDALGIIDAGADFIILSKEYVFSGPGLTKRINEALLNRLSTKNEVIDGWQYYWLFGLMIVIGGILALFISLQSVLLPYDEQFLQTTKDEIWSFNKRILLFMSHDRMTLAGTMISGGIVYMSLARHGVRKGLLWTKQAIDIAAIVGFLGIFSFIGYGYFDWLHLVFWLLLIPFYLLGFIKTKGLTNTPSSTNLRNNKWWKLSLVGQLFFVILGFSFVIGGLVISYIGVTNVFVSTDLLYLCMPPEILDEFNQRLIPVIAHDRAGFGSALLSVGLLVLMLALWGFQQGNRWMWWTLFVGGLPAFFTGIWIHFKIGYTTFIHLLPAYFALFLFVIGLILSYAFLHKGDEG</sequence>
<evidence type="ECO:0000256" key="2">
    <source>
        <dbReference type="ARBA" id="ARBA00004725"/>
    </source>
</evidence>
<keyword evidence="3" id="KW-1133">Transmembrane helix</keyword>
<name>A0ABY9JWW0_9BACI</name>
<evidence type="ECO:0000313" key="4">
    <source>
        <dbReference type="EMBL" id="WLR42110.1"/>
    </source>
</evidence>
<feature type="transmembrane region" description="Helical" evidence="3">
    <location>
        <begin position="377"/>
        <end position="394"/>
    </location>
</feature>
<evidence type="ECO:0000256" key="1">
    <source>
        <dbReference type="ARBA" id="ARBA00001917"/>
    </source>
</evidence>
<dbReference type="Proteomes" id="UP001197974">
    <property type="component" value="Chromosome"/>
</dbReference>
<evidence type="ECO:0000256" key="3">
    <source>
        <dbReference type="SAM" id="Phobius"/>
    </source>
</evidence>
<protein>
    <submittedName>
        <fullName evidence="4">Dihydroorotate dehydrogenase</fullName>
    </submittedName>
</protein>
<gene>
    <name evidence="4" type="ORF">LC087_15265</name>
</gene>
<feature type="transmembrane region" description="Helical" evidence="3">
    <location>
        <begin position="291"/>
        <end position="311"/>
    </location>
</feature>
<dbReference type="PANTHER" id="PTHR48109:SF4">
    <property type="entry name" value="DIHYDROOROTATE DEHYDROGENASE (QUINONE), MITOCHONDRIAL"/>
    <property type="match status" value="1"/>
</dbReference>
<keyword evidence="5" id="KW-1185">Reference proteome</keyword>
<keyword evidence="3" id="KW-0812">Transmembrane</keyword>